<comment type="function">
    <text evidence="2">Might take part in the signal recognition particle (SRP) pathway. This is inferred from the conservation of its genetic proximity to ftsY/ffh. May be a regulatory protein.</text>
</comment>
<dbReference type="SUPFAM" id="SSF88659">
    <property type="entry name" value="Sigma3 and sigma4 domains of RNA polymerase sigma factors"/>
    <property type="match status" value="1"/>
</dbReference>
<dbReference type="PANTHER" id="PTHR40083:SF1">
    <property type="entry name" value="UPF0122 PROTEIN YLXM"/>
    <property type="match status" value="1"/>
</dbReference>
<feature type="coiled-coil region" evidence="3">
    <location>
        <begin position="48"/>
        <end position="75"/>
    </location>
</feature>
<dbReference type="PANTHER" id="PTHR40083">
    <property type="entry name" value="UPF0122 PROTEIN CBO2450/CLC_2298"/>
    <property type="match status" value="1"/>
</dbReference>
<evidence type="ECO:0000313" key="4">
    <source>
        <dbReference type="EMBL" id="MPM34489.1"/>
    </source>
</evidence>
<organism evidence="4">
    <name type="scientific">bioreactor metagenome</name>
    <dbReference type="NCBI Taxonomy" id="1076179"/>
    <lineage>
        <taxon>unclassified sequences</taxon>
        <taxon>metagenomes</taxon>
        <taxon>ecological metagenomes</taxon>
    </lineage>
</organism>
<dbReference type="InterPro" id="IPR007394">
    <property type="entry name" value="UPF0122"/>
</dbReference>
<accession>A0A644Z1R2</accession>
<dbReference type="NCBIfam" id="NF045758">
    <property type="entry name" value="YlxM"/>
    <property type="match status" value="1"/>
</dbReference>
<dbReference type="HAMAP" id="MF_00245">
    <property type="entry name" value="UPF0122"/>
    <property type="match status" value="1"/>
</dbReference>
<dbReference type="EMBL" id="VSSQ01006990">
    <property type="protein sequence ID" value="MPM34489.1"/>
    <property type="molecule type" value="Genomic_DNA"/>
</dbReference>
<proteinExistence type="inferred from homology"/>
<comment type="similarity">
    <text evidence="1">Belongs to the UPF0122 family.</text>
</comment>
<keyword evidence="3" id="KW-0175">Coiled coil</keyword>
<evidence type="ECO:0000256" key="2">
    <source>
        <dbReference type="ARBA" id="ARBA00024764"/>
    </source>
</evidence>
<dbReference type="InterPro" id="IPR013324">
    <property type="entry name" value="RNA_pol_sigma_r3/r4-like"/>
</dbReference>
<dbReference type="InterPro" id="IPR036388">
    <property type="entry name" value="WH-like_DNA-bd_sf"/>
</dbReference>
<dbReference type="Gene3D" id="1.10.10.10">
    <property type="entry name" value="Winged helix-like DNA-binding domain superfamily/Winged helix DNA-binding domain"/>
    <property type="match status" value="1"/>
</dbReference>
<name>A0A644Z1R2_9ZZZZ</name>
<reference evidence="4" key="1">
    <citation type="submission" date="2019-08" db="EMBL/GenBank/DDBJ databases">
        <authorList>
            <person name="Kucharzyk K."/>
            <person name="Murdoch R.W."/>
            <person name="Higgins S."/>
            <person name="Loffler F."/>
        </authorList>
    </citation>
    <scope>NUCLEOTIDE SEQUENCE</scope>
</reference>
<comment type="caution">
    <text evidence="4">The sequence shown here is derived from an EMBL/GenBank/DDBJ whole genome shotgun (WGS) entry which is preliminary data.</text>
</comment>
<dbReference type="Pfam" id="PF04297">
    <property type="entry name" value="UPF0122"/>
    <property type="match status" value="1"/>
</dbReference>
<evidence type="ECO:0000256" key="1">
    <source>
        <dbReference type="ARBA" id="ARBA00008720"/>
    </source>
</evidence>
<sequence>MIEDIVQKTLLFDFYGQLLTDKQRDIVEMYYSDDLSLSEISEQISISRQGVYDALKRAETTLEEYEARLRLVEKFLQQKSILAKVSLMLDEIVDAEQDDISKIKDRIKNIKSFIERLE</sequence>
<gene>
    <name evidence="4" type="ORF">SDC9_81072</name>
</gene>
<evidence type="ECO:0000256" key="3">
    <source>
        <dbReference type="SAM" id="Coils"/>
    </source>
</evidence>
<dbReference type="AlphaFoldDB" id="A0A644Z1R2"/>
<dbReference type="InterPro" id="IPR054831">
    <property type="entry name" value="UPF0122_fam_protein"/>
</dbReference>
<protein>
    <submittedName>
        <fullName evidence="4">Uncharacterized protein</fullName>
    </submittedName>
</protein>